<gene>
    <name evidence="4" type="ORF">GCM10025780_32950</name>
</gene>
<keyword evidence="2" id="KW-0804">Transcription</keyword>
<proteinExistence type="predicted"/>
<dbReference type="Pfam" id="PF08220">
    <property type="entry name" value="HTH_DeoR"/>
    <property type="match status" value="1"/>
</dbReference>
<name>A0ABP8W958_9MICO</name>
<evidence type="ECO:0000256" key="1">
    <source>
        <dbReference type="ARBA" id="ARBA00023015"/>
    </source>
</evidence>
<dbReference type="PROSITE" id="PS51000">
    <property type="entry name" value="HTH_DEOR_2"/>
    <property type="match status" value="1"/>
</dbReference>
<organism evidence="4 5">
    <name type="scientific">Frondihabitans cladoniiphilus</name>
    <dbReference type="NCBI Taxonomy" id="715785"/>
    <lineage>
        <taxon>Bacteria</taxon>
        <taxon>Bacillati</taxon>
        <taxon>Actinomycetota</taxon>
        <taxon>Actinomycetes</taxon>
        <taxon>Micrococcales</taxon>
        <taxon>Microbacteriaceae</taxon>
        <taxon>Frondihabitans</taxon>
    </lineage>
</organism>
<dbReference type="Gene3D" id="3.40.50.1360">
    <property type="match status" value="1"/>
</dbReference>
<dbReference type="Proteomes" id="UP001501295">
    <property type="component" value="Unassembled WGS sequence"/>
</dbReference>
<dbReference type="PANTHER" id="PTHR30363:SF44">
    <property type="entry name" value="AGA OPERON TRANSCRIPTIONAL REPRESSOR-RELATED"/>
    <property type="match status" value="1"/>
</dbReference>
<feature type="domain" description="HTH deoR-type" evidence="3">
    <location>
        <begin position="5"/>
        <end position="60"/>
    </location>
</feature>
<dbReference type="RefSeq" id="WP_345377026.1">
    <property type="nucleotide sequence ID" value="NZ_BAABLM010000010.1"/>
</dbReference>
<keyword evidence="5" id="KW-1185">Reference proteome</keyword>
<dbReference type="Pfam" id="PF00455">
    <property type="entry name" value="DeoRC"/>
    <property type="match status" value="1"/>
</dbReference>
<dbReference type="SMART" id="SM00420">
    <property type="entry name" value="HTH_DEOR"/>
    <property type="match status" value="1"/>
</dbReference>
<keyword evidence="1" id="KW-0805">Transcription regulation</keyword>
<evidence type="ECO:0000313" key="5">
    <source>
        <dbReference type="Proteomes" id="UP001501295"/>
    </source>
</evidence>
<evidence type="ECO:0000313" key="4">
    <source>
        <dbReference type="EMBL" id="GAA4684365.1"/>
    </source>
</evidence>
<evidence type="ECO:0000259" key="3">
    <source>
        <dbReference type="PROSITE" id="PS51000"/>
    </source>
</evidence>
<protein>
    <submittedName>
        <fullName evidence="4">DeoR/GlpR family DNA-binding transcription regulator</fullName>
    </submittedName>
</protein>
<sequence length="266" mass="27814">MISSASARRLDIVELAHTSGLTSVDELSARFEVTASTIRRDLAILTADGKIARTYGGAMAIGAQAGESSFRQRNLEHSEAKAAMAHYARTLIADGETVLLDAGSSVAALAREIRSGISLTVATTSIAVVEELAESDQLHVECLGGTLRQASSGFVGPLTEAALERMTFDSVFLGADGVTTRGSGEICEADLQQTRLKELMCRQAAAVYVLADATKLGRELFHARASLPAGWMLVTDATAGDDVVAEFAGVGVDVRVVGADGTLVTR</sequence>
<keyword evidence="4" id="KW-0238">DNA-binding</keyword>
<dbReference type="PRINTS" id="PR00037">
    <property type="entry name" value="HTHLACR"/>
</dbReference>
<accession>A0ABP8W958</accession>
<dbReference type="EMBL" id="BAABLM010000010">
    <property type="protein sequence ID" value="GAA4684365.1"/>
    <property type="molecule type" value="Genomic_DNA"/>
</dbReference>
<dbReference type="InterPro" id="IPR050313">
    <property type="entry name" value="Carb_Metab_HTH_regulators"/>
</dbReference>
<dbReference type="SUPFAM" id="SSF100950">
    <property type="entry name" value="NagB/RpiA/CoA transferase-like"/>
    <property type="match status" value="1"/>
</dbReference>
<dbReference type="SUPFAM" id="SSF46785">
    <property type="entry name" value="Winged helix' DNA-binding domain"/>
    <property type="match status" value="1"/>
</dbReference>
<dbReference type="InterPro" id="IPR037171">
    <property type="entry name" value="NagB/RpiA_transferase-like"/>
</dbReference>
<dbReference type="InterPro" id="IPR036390">
    <property type="entry name" value="WH_DNA-bd_sf"/>
</dbReference>
<dbReference type="Gene3D" id="1.10.10.10">
    <property type="entry name" value="Winged helix-like DNA-binding domain superfamily/Winged helix DNA-binding domain"/>
    <property type="match status" value="1"/>
</dbReference>
<reference evidence="5" key="1">
    <citation type="journal article" date="2019" name="Int. J. Syst. Evol. Microbiol.">
        <title>The Global Catalogue of Microorganisms (GCM) 10K type strain sequencing project: providing services to taxonomists for standard genome sequencing and annotation.</title>
        <authorList>
            <consortium name="The Broad Institute Genomics Platform"/>
            <consortium name="The Broad Institute Genome Sequencing Center for Infectious Disease"/>
            <person name="Wu L."/>
            <person name="Ma J."/>
        </authorList>
    </citation>
    <scope>NUCLEOTIDE SEQUENCE [LARGE SCALE GENOMIC DNA]</scope>
    <source>
        <strain evidence="5">JCM 18956</strain>
    </source>
</reference>
<evidence type="ECO:0000256" key="2">
    <source>
        <dbReference type="ARBA" id="ARBA00023163"/>
    </source>
</evidence>
<dbReference type="InterPro" id="IPR001034">
    <property type="entry name" value="DeoR_HTH"/>
</dbReference>
<dbReference type="PANTHER" id="PTHR30363">
    <property type="entry name" value="HTH-TYPE TRANSCRIPTIONAL REGULATOR SRLR-RELATED"/>
    <property type="match status" value="1"/>
</dbReference>
<dbReference type="SMART" id="SM01134">
    <property type="entry name" value="DeoRC"/>
    <property type="match status" value="1"/>
</dbReference>
<dbReference type="InterPro" id="IPR036388">
    <property type="entry name" value="WH-like_DNA-bd_sf"/>
</dbReference>
<dbReference type="GO" id="GO:0003677">
    <property type="term" value="F:DNA binding"/>
    <property type="evidence" value="ECO:0007669"/>
    <property type="project" value="UniProtKB-KW"/>
</dbReference>
<comment type="caution">
    <text evidence="4">The sequence shown here is derived from an EMBL/GenBank/DDBJ whole genome shotgun (WGS) entry which is preliminary data.</text>
</comment>
<dbReference type="InterPro" id="IPR014036">
    <property type="entry name" value="DeoR-like_C"/>
</dbReference>